<keyword evidence="1 3" id="KW-0808">Transferase</keyword>
<reference evidence="3" key="1">
    <citation type="submission" date="2019-11" db="EMBL/GenBank/DDBJ databases">
        <title>Microbial mats filling the niche in hypersaline microbial mats.</title>
        <authorList>
            <person name="Wong H.L."/>
            <person name="Macleod F.I."/>
            <person name="White R.A. III"/>
            <person name="Burns B.P."/>
        </authorList>
    </citation>
    <scope>NUCLEOTIDE SEQUENCE</scope>
    <source>
        <strain evidence="3">Rbin_158</strain>
    </source>
</reference>
<comment type="caution">
    <text evidence="3">The sequence shown here is derived from an EMBL/GenBank/DDBJ whole genome shotgun (WGS) entry which is preliminary data.</text>
</comment>
<dbReference type="PANTHER" id="PTHR43018">
    <property type="entry name" value="PHOSPHO-2-DEHYDRO-3-DEOXYHEPTONATE ALDOLASE"/>
    <property type="match status" value="1"/>
</dbReference>
<feature type="domain" description="DAHP synthetase I/KDSA" evidence="2">
    <location>
        <begin position="18"/>
        <end position="262"/>
    </location>
</feature>
<dbReference type="InterPro" id="IPR006218">
    <property type="entry name" value="DAHP1/KDSA"/>
</dbReference>
<organism evidence="3 4">
    <name type="scientific">candidate division KSB3 bacterium</name>
    <dbReference type="NCBI Taxonomy" id="2044937"/>
    <lineage>
        <taxon>Bacteria</taxon>
        <taxon>candidate division KSB3</taxon>
    </lineage>
</organism>
<dbReference type="NCBIfam" id="NF006421">
    <property type="entry name" value="PRK08673.1"/>
    <property type="match status" value="1"/>
</dbReference>
<protein>
    <submittedName>
        <fullName evidence="3">3-deoxy-7-phosphoheptulonate synthase</fullName>
        <ecNumber evidence="3">2.5.1.54</ecNumber>
    </submittedName>
</protein>
<evidence type="ECO:0000259" key="2">
    <source>
        <dbReference type="Pfam" id="PF00793"/>
    </source>
</evidence>
<proteinExistence type="predicted"/>
<dbReference type="EC" id="2.5.1.54" evidence="3"/>
<evidence type="ECO:0000313" key="3">
    <source>
        <dbReference type="EMBL" id="MBD3325655.1"/>
    </source>
</evidence>
<gene>
    <name evidence="3" type="primary">aroF</name>
    <name evidence="3" type="ORF">GF339_13805</name>
</gene>
<dbReference type="Proteomes" id="UP000649604">
    <property type="component" value="Unassembled WGS sequence"/>
</dbReference>
<evidence type="ECO:0000313" key="4">
    <source>
        <dbReference type="Proteomes" id="UP000649604"/>
    </source>
</evidence>
<dbReference type="InterPro" id="IPR052899">
    <property type="entry name" value="Class-I_DAHP_synthase"/>
</dbReference>
<dbReference type="GO" id="GO:0003849">
    <property type="term" value="F:3-deoxy-7-phosphoheptulonate synthase activity"/>
    <property type="evidence" value="ECO:0007669"/>
    <property type="project" value="UniProtKB-EC"/>
</dbReference>
<evidence type="ECO:0000256" key="1">
    <source>
        <dbReference type="ARBA" id="ARBA00022679"/>
    </source>
</evidence>
<accession>A0A9D5JX10</accession>
<dbReference type="PANTHER" id="PTHR43018:SF2">
    <property type="entry name" value="PHOSPHO-2-DEHYDRO-3-DEOXYHEPTONATE ALDOLASE"/>
    <property type="match status" value="1"/>
</dbReference>
<dbReference type="NCBIfam" id="NF009239">
    <property type="entry name" value="PRK12595.1"/>
    <property type="match status" value="1"/>
</dbReference>
<dbReference type="Gene3D" id="3.20.20.70">
    <property type="entry name" value="Aldolase class I"/>
    <property type="match status" value="1"/>
</dbReference>
<name>A0A9D5JX10_9BACT</name>
<dbReference type="NCBIfam" id="TIGR01361">
    <property type="entry name" value="DAHP_synth_Bsub"/>
    <property type="match status" value="1"/>
</dbReference>
<dbReference type="GO" id="GO:0009073">
    <property type="term" value="P:aromatic amino acid family biosynthetic process"/>
    <property type="evidence" value="ECO:0007669"/>
    <property type="project" value="InterPro"/>
</dbReference>
<dbReference type="Pfam" id="PF00793">
    <property type="entry name" value="DAHP_synth_1"/>
    <property type="match status" value="1"/>
</dbReference>
<dbReference type="SUPFAM" id="SSF51569">
    <property type="entry name" value="Aldolase"/>
    <property type="match status" value="1"/>
</dbReference>
<dbReference type="GO" id="GO:0016832">
    <property type="term" value="F:aldehyde-lyase activity"/>
    <property type="evidence" value="ECO:0007669"/>
    <property type="project" value="InterPro"/>
</dbReference>
<dbReference type="InterPro" id="IPR013785">
    <property type="entry name" value="Aldolase_TIM"/>
</dbReference>
<dbReference type="EMBL" id="WJJP01000445">
    <property type="protein sequence ID" value="MBD3325655.1"/>
    <property type="molecule type" value="Genomic_DNA"/>
</dbReference>
<dbReference type="AlphaFoldDB" id="A0A9D5JX10"/>
<dbReference type="InterPro" id="IPR006268">
    <property type="entry name" value="DAHP_syn_2"/>
</dbReference>
<sequence length="271" mass="30014">MKNIRLASRNTRETTIIQVGDVKIGQDFLLIAGPCSVESEDQMLKTAYAVKQAGANMLRGGAFKPRTSPYAFQGLGLKGLKILEKTGKEVGLPVVTEVLDTRDVSWVCEYVDILQIGTRNMQNFSLLKEVGKANKPVILKRGMYSTLSEWLNCAEYILNEGNPNVILCERGIRTFETYTRNTLDLSAVPAIKELTHLPIIIDPTHGTGKVSLIPPMSLAAVVVGADGLIIEVHFNPEDALSDKDQALKPEEFAHLSQQLLNLRTYYQEELQ</sequence>